<sequence length="280" mass="32887">MLSIIIPTCNRNDLLAMCLDCLNPQFQTINAANYEVIVTDDSKQNRARQFIKENYTWVKWIAGPQRGPAANRNNGARNAKGEWLIFIDDDCLPDKQLLEIYQTAILSNEKILVFEGCIKTDRVQQSLAEESPVNETGGYLWSCNFMINKKIFLHDLNGFDEKFPFAAMEDVDLDYRLSKSGFSKVFLKNAYVVHPWRVQKKMWTITLNRFKSTLYFLKKHPEKKKEINSKYYFIAFFNGFFKNTLKNAFKYKFKGFFSKVNYDILQLYFSVYISIYNRQG</sequence>
<dbReference type="PANTHER" id="PTHR43179:SF12">
    <property type="entry name" value="GALACTOFURANOSYLTRANSFERASE GLFT2"/>
    <property type="match status" value="1"/>
</dbReference>
<name>A0A7K1SYA0_9SPHI</name>
<keyword evidence="2" id="KW-0328">Glycosyltransferase</keyword>
<evidence type="ECO:0000256" key="2">
    <source>
        <dbReference type="ARBA" id="ARBA00022676"/>
    </source>
</evidence>
<gene>
    <name evidence="5" type="ORF">GO621_11860</name>
</gene>
<keyword evidence="6" id="KW-1185">Reference proteome</keyword>
<evidence type="ECO:0000256" key="1">
    <source>
        <dbReference type="ARBA" id="ARBA00006739"/>
    </source>
</evidence>
<reference evidence="5 6" key="1">
    <citation type="submission" date="2019-12" db="EMBL/GenBank/DDBJ databases">
        <title>Mucilaginibacter sp. HMF7410 genome sequencing and assembly.</title>
        <authorList>
            <person name="Kang H."/>
            <person name="Cha I."/>
            <person name="Kim H."/>
            <person name="Joh K."/>
        </authorList>
    </citation>
    <scope>NUCLEOTIDE SEQUENCE [LARGE SCALE GENOMIC DNA]</scope>
    <source>
        <strain evidence="5 6">HMF7410</strain>
    </source>
</reference>
<dbReference type="Gene3D" id="3.90.550.10">
    <property type="entry name" value="Spore Coat Polysaccharide Biosynthesis Protein SpsA, Chain A"/>
    <property type="match status" value="1"/>
</dbReference>
<dbReference type="RefSeq" id="WP_157567257.1">
    <property type="nucleotide sequence ID" value="NZ_WPIK01000009.1"/>
</dbReference>
<dbReference type="SUPFAM" id="SSF53448">
    <property type="entry name" value="Nucleotide-diphospho-sugar transferases"/>
    <property type="match status" value="1"/>
</dbReference>
<dbReference type="EMBL" id="WPIK01000009">
    <property type="protein sequence ID" value="MVN22227.1"/>
    <property type="molecule type" value="Genomic_DNA"/>
</dbReference>
<comment type="caution">
    <text evidence="5">The sequence shown here is derived from an EMBL/GenBank/DDBJ whole genome shotgun (WGS) entry which is preliminary data.</text>
</comment>
<protein>
    <submittedName>
        <fullName evidence="5">Glycosyltransferase</fullName>
    </submittedName>
</protein>
<organism evidence="5 6">
    <name type="scientific">Mucilaginibacter arboris</name>
    <dbReference type="NCBI Taxonomy" id="2682090"/>
    <lineage>
        <taxon>Bacteria</taxon>
        <taxon>Pseudomonadati</taxon>
        <taxon>Bacteroidota</taxon>
        <taxon>Sphingobacteriia</taxon>
        <taxon>Sphingobacteriales</taxon>
        <taxon>Sphingobacteriaceae</taxon>
        <taxon>Mucilaginibacter</taxon>
    </lineage>
</organism>
<dbReference type="PANTHER" id="PTHR43179">
    <property type="entry name" value="RHAMNOSYLTRANSFERASE WBBL"/>
    <property type="match status" value="1"/>
</dbReference>
<accession>A0A7K1SYA0</accession>
<keyword evidence="3 5" id="KW-0808">Transferase</keyword>
<comment type="similarity">
    <text evidence="1">Belongs to the glycosyltransferase 2 family.</text>
</comment>
<evidence type="ECO:0000259" key="4">
    <source>
        <dbReference type="Pfam" id="PF00535"/>
    </source>
</evidence>
<dbReference type="InterPro" id="IPR001173">
    <property type="entry name" value="Glyco_trans_2-like"/>
</dbReference>
<dbReference type="Proteomes" id="UP000462014">
    <property type="component" value="Unassembled WGS sequence"/>
</dbReference>
<dbReference type="AlphaFoldDB" id="A0A7K1SYA0"/>
<dbReference type="InterPro" id="IPR029044">
    <property type="entry name" value="Nucleotide-diphossugar_trans"/>
</dbReference>
<evidence type="ECO:0000313" key="5">
    <source>
        <dbReference type="EMBL" id="MVN22227.1"/>
    </source>
</evidence>
<evidence type="ECO:0000313" key="6">
    <source>
        <dbReference type="Proteomes" id="UP000462014"/>
    </source>
</evidence>
<proteinExistence type="inferred from homology"/>
<dbReference type="GO" id="GO:0016757">
    <property type="term" value="F:glycosyltransferase activity"/>
    <property type="evidence" value="ECO:0007669"/>
    <property type="project" value="UniProtKB-KW"/>
</dbReference>
<dbReference type="Pfam" id="PF00535">
    <property type="entry name" value="Glycos_transf_2"/>
    <property type="match status" value="1"/>
</dbReference>
<evidence type="ECO:0000256" key="3">
    <source>
        <dbReference type="ARBA" id="ARBA00022679"/>
    </source>
</evidence>
<feature type="domain" description="Glycosyltransferase 2-like" evidence="4">
    <location>
        <begin position="3"/>
        <end position="114"/>
    </location>
</feature>